<proteinExistence type="predicted"/>
<comment type="caution">
    <text evidence="1">The sequence shown here is derived from an EMBL/GenBank/DDBJ whole genome shotgun (WGS) entry which is preliminary data.</text>
</comment>
<protein>
    <submittedName>
        <fullName evidence="1">Uncharacterized protein</fullName>
    </submittedName>
</protein>
<dbReference type="Proteomes" id="UP001396334">
    <property type="component" value="Unassembled WGS sequence"/>
</dbReference>
<reference evidence="1 2" key="1">
    <citation type="journal article" date="2024" name="G3 (Bethesda)">
        <title>Genome assembly of Hibiscus sabdariffa L. provides insights into metabolisms of medicinal natural products.</title>
        <authorList>
            <person name="Kim T."/>
        </authorList>
    </citation>
    <scope>NUCLEOTIDE SEQUENCE [LARGE SCALE GENOMIC DNA]</scope>
    <source>
        <strain evidence="1">TK-2024</strain>
        <tissue evidence="1">Old leaves</tissue>
    </source>
</reference>
<evidence type="ECO:0000313" key="2">
    <source>
        <dbReference type="Proteomes" id="UP001396334"/>
    </source>
</evidence>
<evidence type="ECO:0000313" key="1">
    <source>
        <dbReference type="EMBL" id="KAK9004016.1"/>
    </source>
</evidence>
<keyword evidence="2" id="KW-1185">Reference proteome</keyword>
<dbReference type="EMBL" id="JBBPBN010000031">
    <property type="protein sequence ID" value="KAK9004016.1"/>
    <property type="molecule type" value="Genomic_DNA"/>
</dbReference>
<name>A0ABR2QTM0_9ROSI</name>
<sequence>MKSVKKCGEMQENISDNDFSVQKKHDIPIYKGKESVKEGDLGYHEKRNQKVYVPRKIQGHVVDEQLWELKRCLVGVMATVEEEAMEAILLGKDHNNDEGMLGKEDDRHLGDVDLLGCSPIKVYADNDYILKGNSIVKEGQGVICGTAGVDGNPSCFEVVSKQLEENNDSLIKEIDGKESVSPAVKKDFASSKLLVNNQNMGLKPFSSEFKPSPIKSKSSWAATVDERMNASYKKSGATDSCNLKQYGAHSEEGEAMTFFPELAYLKRKKKDRRFGSLLEFQEKVISDLERKKRDRALRKHKVNKKTLDSSELSGRSLSDSDLMARWEASIREERKALELGKSVGLQIVGDEKEVVREMALLDAN</sequence>
<organism evidence="1 2">
    <name type="scientific">Hibiscus sabdariffa</name>
    <name type="common">roselle</name>
    <dbReference type="NCBI Taxonomy" id="183260"/>
    <lineage>
        <taxon>Eukaryota</taxon>
        <taxon>Viridiplantae</taxon>
        <taxon>Streptophyta</taxon>
        <taxon>Embryophyta</taxon>
        <taxon>Tracheophyta</taxon>
        <taxon>Spermatophyta</taxon>
        <taxon>Magnoliopsida</taxon>
        <taxon>eudicotyledons</taxon>
        <taxon>Gunneridae</taxon>
        <taxon>Pentapetalae</taxon>
        <taxon>rosids</taxon>
        <taxon>malvids</taxon>
        <taxon>Malvales</taxon>
        <taxon>Malvaceae</taxon>
        <taxon>Malvoideae</taxon>
        <taxon>Hibiscus</taxon>
    </lineage>
</organism>
<gene>
    <name evidence="1" type="ORF">V6N11_001834</name>
</gene>
<accession>A0ABR2QTM0</accession>